<evidence type="ECO:0000256" key="5">
    <source>
        <dbReference type="SAM" id="SignalP"/>
    </source>
</evidence>
<dbReference type="SUPFAM" id="SSF49265">
    <property type="entry name" value="Fibronectin type III"/>
    <property type="match status" value="1"/>
</dbReference>
<gene>
    <name evidence="7" type="ORF">GCM10009765_10710</name>
</gene>
<dbReference type="InterPro" id="IPR021345">
    <property type="entry name" value="DUF2961"/>
</dbReference>
<accession>A0ABN2G0E3</accession>
<keyword evidence="2" id="KW-0326">Glycosidase</keyword>
<dbReference type="SUPFAM" id="SSF69318">
    <property type="entry name" value="Integrin alpha N-terminal domain"/>
    <property type="match status" value="1"/>
</dbReference>
<keyword evidence="2" id="KW-0378">Hydrolase</keyword>
<dbReference type="InterPro" id="IPR003961">
    <property type="entry name" value="FN3_dom"/>
</dbReference>
<dbReference type="Gene3D" id="2.40.128.340">
    <property type="match status" value="1"/>
</dbReference>
<dbReference type="InterPro" id="IPR013783">
    <property type="entry name" value="Ig-like_fold"/>
</dbReference>
<organism evidence="7 8">
    <name type="scientific">Fodinicola feengrottensis</name>
    <dbReference type="NCBI Taxonomy" id="435914"/>
    <lineage>
        <taxon>Bacteria</taxon>
        <taxon>Bacillati</taxon>
        <taxon>Actinomycetota</taxon>
        <taxon>Actinomycetes</taxon>
        <taxon>Mycobacteriales</taxon>
        <taxon>Fodinicola</taxon>
    </lineage>
</organism>
<feature type="region of interest" description="Disordered" evidence="4">
    <location>
        <begin position="214"/>
        <end position="237"/>
    </location>
</feature>
<comment type="caution">
    <text evidence="7">The sequence shown here is derived from an EMBL/GenBank/DDBJ whole genome shotgun (WGS) entry which is preliminary data.</text>
</comment>
<keyword evidence="1 5" id="KW-0732">Signal</keyword>
<feature type="chain" id="PRO_5045744835" description="Fibronectin type-III domain-containing protein" evidence="5">
    <location>
        <begin position="26"/>
        <end position="1087"/>
    </location>
</feature>
<feature type="domain" description="Fibronectin type-III" evidence="6">
    <location>
        <begin position="669"/>
        <end position="765"/>
    </location>
</feature>
<dbReference type="InterPro" id="IPR028994">
    <property type="entry name" value="Integrin_alpha_N"/>
</dbReference>
<dbReference type="Proteomes" id="UP001500618">
    <property type="component" value="Unassembled WGS sequence"/>
</dbReference>
<dbReference type="InterPro" id="IPR013517">
    <property type="entry name" value="FG-GAP"/>
</dbReference>
<dbReference type="EMBL" id="BAAANY010000003">
    <property type="protein sequence ID" value="GAA1663094.1"/>
    <property type="molecule type" value="Genomic_DNA"/>
</dbReference>
<evidence type="ECO:0000256" key="1">
    <source>
        <dbReference type="ARBA" id="ARBA00022729"/>
    </source>
</evidence>
<dbReference type="PROSITE" id="PS50853">
    <property type="entry name" value="FN3"/>
    <property type="match status" value="1"/>
</dbReference>
<sequence length="1087" mass="112979">MRLCRNLLVVAAVAALAFSPIPAAAAHPATAAAASVGKGPVGWDTYRHLDQLPYLTSGVQTLQYSSFDRAGGNDDGGGTCLGSGGAGCVIAQDSGPGELSSIWFTRDNGVVTAMGNIRIELDGTTVLDSPLQTVVNGGLGAPFVYPMVATGDQSPGGVYIKVPMTYRSSMRVSVQSALAYYHVDYRHFPDADGVSTFNRADQAQDVLSVLNAAGTRDPKPAAPGAQTSAGTVSVPAGGTATVAQPTGPGTISALRLQFTSAPTEASLAGLRLKITFDGRSTVDSPVGEFFGSGIGPSTVRSLLFASDPAANGWFSTWWPMPFAQNATITLANTTGAAISGINTQVTVAPDPQWTTALADGSAGYFTARSTYGATTPGQDWLFADEGGHGKFVGVSESMRGTQGGGRGYLEGDERVYVDNSQSPQLYGTGTEDYYEGGWYFRNGVQYSDAFTGQPRNIKPDGSHPNDSTAVYRLMLGDAVPYQTALRFGMEHGERDNIAGIYSSTAFLYTQPTSTTVRGDSVQVTDAASRTAHGYTDPGATEAALYSAHEGNEDSLPVNDRSRSTTQPITFTMAVTSSNAGVLLRRTSDQNAAFQSAAVSVDGTAVGTWLEPRSNPRQRWLSDTYALPSSVTAGKSSIAVTLTPTAGSPAWNAVRYAADAIVGAYANTARPAAVTGLTVTGTRHAVRLQWNEPTSAAGATLYRVYSSPSSDVPVGASTLIGTSRTTSYVQIALPAKQTRYYRVVAVDPGGLAADASAVVSATTKVATHNDFSGDGKDDVLTFTRGTAATAYGATSTGAAFAGDGVLVASGVAPGTAVPLTGDVDGDGRTDIIWFVRGGSPKVYVQLSNGSTFGAPQLWHSFFALDSEIPLVGDFNGDGRADIATFTRGASYGPGQVYVALSTGSSFEGTSQLWDSNFGYGSEPPAVGDFNGDGMDDIATFSQGTTGDVYVALSNGARFLGNGGDNLWNGWFAPAGETPAVGDFNGDGRDDIVTFTQANPALVYVGLSDGTQFGAGAIWHHRFSLAGEVPGVGDFDGDGKSDIVTFTRGTAAQVYVSLSNGTSFVQDGWLWHNHFCVGSEWPQPSRLLG</sequence>
<evidence type="ECO:0000259" key="6">
    <source>
        <dbReference type="PROSITE" id="PS50853"/>
    </source>
</evidence>
<evidence type="ECO:0000313" key="8">
    <source>
        <dbReference type="Proteomes" id="UP001500618"/>
    </source>
</evidence>
<keyword evidence="8" id="KW-1185">Reference proteome</keyword>
<keyword evidence="3" id="KW-0624">Polysaccharide degradation</keyword>
<evidence type="ECO:0000313" key="7">
    <source>
        <dbReference type="EMBL" id="GAA1663094.1"/>
    </source>
</evidence>
<protein>
    <recommendedName>
        <fullName evidence="6">Fibronectin type-III domain-containing protein</fullName>
    </recommendedName>
</protein>
<keyword evidence="3" id="KW-0119">Carbohydrate metabolism</keyword>
<dbReference type="Gene3D" id="2.130.10.130">
    <property type="entry name" value="Integrin alpha, N-terminal"/>
    <property type="match status" value="1"/>
</dbReference>
<evidence type="ECO:0000256" key="2">
    <source>
        <dbReference type="ARBA" id="ARBA00023295"/>
    </source>
</evidence>
<dbReference type="Pfam" id="PF11175">
    <property type="entry name" value="DUF2961"/>
    <property type="match status" value="1"/>
</dbReference>
<name>A0ABN2G0E3_9ACTN</name>
<evidence type="ECO:0000256" key="4">
    <source>
        <dbReference type="SAM" id="MobiDB-lite"/>
    </source>
</evidence>
<proteinExistence type="predicted"/>
<feature type="signal peptide" evidence="5">
    <location>
        <begin position="1"/>
        <end position="25"/>
    </location>
</feature>
<dbReference type="Gene3D" id="2.60.40.10">
    <property type="entry name" value="Immunoglobulins"/>
    <property type="match status" value="1"/>
</dbReference>
<reference evidence="7 8" key="1">
    <citation type="journal article" date="2019" name="Int. J. Syst. Evol. Microbiol.">
        <title>The Global Catalogue of Microorganisms (GCM) 10K type strain sequencing project: providing services to taxonomists for standard genome sequencing and annotation.</title>
        <authorList>
            <consortium name="The Broad Institute Genomics Platform"/>
            <consortium name="The Broad Institute Genome Sequencing Center for Infectious Disease"/>
            <person name="Wu L."/>
            <person name="Ma J."/>
        </authorList>
    </citation>
    <scope>NUCLEOTIDE SEQUENCE [LARGE SCALE GENOMIC DNA]</scope>
    <source>
        <strain evidence="7 8">JCM 14718</strain>
    </source>
</reference>
<dbReference type="InterPro" id="IPR036116">
    <property type="entry name" value="FN3_sf"/>
</dbReference>
<dbReference type="PANTHER" id="PTHR46580:SF2">
    <property type="entry name" value="MAM DOMAIN-CONTAINING PROTEIN"/>
    <property type="match status" value="1"/>
</dbReference>
<dbReference type="PANTHER" id="PTHR46580">
    <property type="entry name" value="SENSOR KINASE-RELATED"/>
    <property type="match status" value="1"/>
</dbReference>
<dbReference type="Pfam" id="PF13517">
    <property type="entry name" value="FG-GAP_3"/>
    <property type="match status" value="2"/>
</dbReference>
<dbReference type="Gene3D" id="2.60.120.1390">
    <property type="match status" value="3"/>
</dbReference>
<evidence type="ECO:0000256" key="3">
    <source>
        <dbReference type="ARBA" id="ARBA00023326"/>
    </source>
</evidence>